<keyword evidence="4" id="KW-0456">Lyase</keyword>
<dbReference type="SUPFAM" id="SSF51621">
    <property type="entry name" value="Phosphoenolpyruvate/pyruvate domain"/>
    <property type="match status" value="1"/>
</dbReference>
<gene>
    <name evidence="4" type="ORF">D1953_19645</name>
</gene>
<comment type="cofactor">
    <cofactor evidence="1">
        <name>Mg(2+)</name>
        <dbReference type="ChEBI" id="CHEBI:18420"/>
    </cofactor>
</comment>
<dbReference type="EMBL" id="QWVS01000059">
    <property type="protein sequence ID" value="RID81807.1"/>
    <property type="molecule type" value="Genomic_DNA"/>
</dbReference>
<dbReference type="Gene3D" id="3.20.20.60">
    <property type="entry name" value="Phosphoenolpyruvate-binding domains"/>
    <property type="match status" value="1"/>
</dbReference>
<dbReference type="AlphaFoldDB" id="A0A398AVW6"/>
<dbReference type="GO" id="GO:0000287">
    <property type="term" value="F:magnesium ion binding"/>
    <property type="evidence" value="ECO:0007669"/>
    <property type="project" value="TreeGrafter"/>
</dbReference>
<dbReference type="Pfam" id="PF15617">
    <property type="entry name" value="C-C_Bond_Lyase"/>
    <property type="match status" value="1"/>
</dbReference>
<dbReference type="GO" id="GO:0006107">
    <property type="term" value="P:oxaloacetate metabolic process"/>
    <property type="evidence" value="ECO:0007669"/>
    <property type="project" value="TreeGrafter"/>
</dbReference>
<keyword evidence="5" id="KW-1185">Reference proteome</keyword>
<dbReference type="Proteomes" id="UP000266016">
    <property type="component" value="Unassembled WGS sequence"/>
</dbReference>
<dbReference type="RefSeq" id="WP_119118846.1">
    <property type="nucleotide sequence ID" value="NZ_QWVS01000059.1"/>
</dbReference>
<accession>A0A398AVW6</accession>
<evidence type="ECO:0000256" key="3">
    <source>
        <dbReference type="ARBA" id="ARBA00022842"/>
    </source>
</evidence>
<dbReference type="InterPro" id="IPR015813">
    <property type="entry name" value="Pyrv/PenolPyrv_kinase-like_dom"/>
</dbReference>
<dbReference type="InterPro" id="IPR039480">
    <property type="entry name" value="C-C_Bond_Lyase-like"/>
</dbReference>
<dbReference type="InterPro" id="IPR040442">
    <property type="entry name" value="Pyrv_kinase-like_dom_sf"/>
</dbReference>
<sequence>MATVSAVAILLYRKEVDFVVKHFEVESAKRKIEIFYKEPEPFTKYTERETLAYALGATLYMPALRESIADELVTKKYRELTSVVIDLEDAIGDSRLEEAEQMLIQHISNINQAVEEQKVLVEELPLIFIRVRSPQQMNRVTQQLGRLQRVLTGYVFPKFSYKAGKDYLEILKNNNSEDMVLYGMPVLETSDIVYKETRIETLSKIKELLEAYQAYILNIRIGATDFCGLYGIRRKVNTSIYDVLVIRDCLTDIMNLFNRSGSGFVLSGPVWEFFSNNQSSNPYLDGLMNEVMLDQLNGFVGKTVIHPTHIKPVHSLYVVSHEDYLDATSVLGYNDGQVGVMKSEYANKMNEMKPHLSWAKRILLQAKVFGVYNKGQTFTHLMAEEKQFNEGAKKW</sequence>
<dbReference type="GO" id="GO:0016829">
    <property type="term" value="F:lyase activity"/>
    <property type="evidence" value="ECO:0007669"/>
    <property type="project" value="UniProtKB-KW"/>
</dbReference>
<evidence type="ECO:0000313" key="5">
    <source>
        <dbReference type="Proteomes" id="UP000266016"/>
    </source>
</evidence>
<keyword evidence="2" id="KW-0479">Metal-binding</keyword>
<dbReference type="PANTHER" id="PTHR32308">
    <property type="entry name" value="LYASE BETA SUBUNIT, PUTATIVE (AFU_ORTHOLOGUE AFUA_4G13030)-RELATED"/>
    <property type="match status" value="1"/>
</dbReference>
<dbReference type="PANTHER" id="PTHR32308:SF10">
    <property type="entry name" value="CITRATE LYASE SUBUNIT BETA"/>
    <property type="match status" value="1"/>
</dbReference>
<name>A0A398AVW6_9BACI</name>
<evidence type="ECO:0000256" key="2">
    <source>
        <dbReference type="ARBA" id="ARBA00022723"/>
    </source>
</evidence>
<protein>
    <submittedName>
        <fullName evidence="4">Citrate lyase subunit beta</fullName>
    </submittedName>
</protein>
<keyword evidence="3" id="KW-0460">Magnesium</keyword>
<evidence type="ECO:0000313" key="4">
    <source>
        <dbReference type="EMBL" id="RID81807.1"/>
    </source>
</evidence>
<organism evidence="4 5">
    <name type="scientific">Peribacillus asahii</name>
    <dbReference type="NCBI Taxonomy" id="228899"/>
    <lineage>
        <taxon>Bacteria</taxon>
        <taxon>Bacillati</taxon>
        <taxon>Bacillota</taxon>
        <taxon>Bacilli</taxon>
        <taxon>Bacillales</taxon>
        <taxon>Bacillaceae</taxon>
        <taxon>Peribacillus</taxon>
    </lineage>
</organism>
<evidence type="ECO:0000256" key="1">
    <source>
        <dbReference type="ARBA" id="ARBA00001946"/>
    </source>
</evidence>
<comment type="caution">
    <text evidence="4">The sequence shown here is derived from an EMBL/GenBank/DDBJ whole genome shotgun (WGS) entry which is preliminary data.</text>
</comment>
<reference evidence="4 5" key="1">
    <citation type="submission" date="2018-08" db="EMBL/GenBank/DDBJ databases">
        <title>Bacillus jemisoniae sp. nov., Bacillus chryseoplanitiae sp. nov., Bacillus resnikiae sp. nov., and Bacillus frankliniae sp. nov., isolated from Viking spacecraft and associated surfaces.</title>
        <authorList>
            <person name="Seuylemezian A."/>
            <person name="Vaishampayan P."/>
        </authorList>
    </citation>
    <scope>NUCLEOTIDE SEQUENCE [LARGE SCALE GENOMIC DNA]</scope>
    <source>
        <strain evidence="4 5">MA001</strain>
    </source>
</reference>
<proteinExistence type="predicted"/>